<evidence type="ECO:0000256" key="2">
    <source>
        <dbReference type="ARBA" id="ARBA00023015"/>
    </source>
</evidence>
<keyword evidence="2" id="KW-0805">Transcription regulation</keyword>
<evidence type="ECO:0000256" key="5">
    <source>
        <dbReference type="ARBA" id="ARBA00023242"/>
    </source>
</evidence>
<gene>
    <name evidence="7" type="ORF">SI8410_03004047</name>
</gene>
<evidence type="ECO:0000313" key="8">
    <source>
        <dbReference type="Proteomes" id="UP000663760"/>
    </source>
</evidence>
<dbReference type="AlphaFoldDB" id="A0A7I8K6V2"/>
<keyword evidence="3" id="KW-0238">DNA-binding</keyword>
<dbReference type="InterPro" id="IPR036879">
    <property type="entry name" value="TF_MADSbox_sf"/>
</dbReference>
<evidence type="ECO:0000256" key="1">
    <source>
        <dbReference type="ARBA" id="ARBA00004123"/>
    </source>
</evidence>
<dbReference type="GO" id="GO:0005634">
    <property type="term" value="C:nucleus"/>
    <property type="evidence" value="ECO:0007669"/>
    <property type="project" value="UniProtKB-SubCell"/>
</dbReference>
<dbReference type="PROSITE" id="PS50066">
    <property type="entry name" value="MADS_BOX_2"/>
    <property type="match status" value="1"/>
</dbReference>
<evidence type="ECO:0000313" key="7">
    <source>
        <dbReference type="EMBL" id="CAA7393273.1"/>
    </source>
</evidence>
<accession>A0A7I8K6V2</accession>
<evidence type="ECO:0000256" key="4">
    <source>
        <dbReference type="ARBA" id="ARBA00023163"/>
    </source>
</evidence>
<dbReference type="GO" id="GO:0003677">
    <property type="term" value="F:DNA binding"/>
    <property type="evidence" value="ECO:0007669"/>
    <property type="project" value="UniProtKB-KW"/>
</dbReference>
<organism evidence="7 8">
    <name type="scientific">Spirodela intermedia</name>
    <name type="common">Intermediate duckweed</name>
    <dbReference type="NCBI Taxonomy" id="51605"/>
    <lineage>
        <taxon>Eukaryota</taxon>
        <taxon>Viridiplantae</taxon>
        <taxon>Streptophyta</taxon>
        <taxon>Embryophyta</taxon>
        <taxon>Tracheophyta</taxon>
        <taxon>Spermatophyta</taxon>
        <taxon>Magnoliopsida</taxon>
        <taxon>Liliopsida</taxon>
        <taxon>Araceae</taxon>
        <taxon>Lemnoideae</taxon>
        <taxon>Spirodela</taxon>
    </lineage>
</organism>
<sequence length="98" mass="11264">MEKFIEHPCISIYNHYYKGVAMDKMSTIEHLTSVELSLRHDRHSRLVLHIKRRKGTFKKVHEFSTIYGTPSLGLVNSTGRDIYSTRTGGLLLFKGCPI</sequence>
<dbReference type="GO" id="GO:0046983">
    <property type="term" value="F:protein dimerization activity"/>
    <property type="evidence" value="ECO:0007669"/>
    <property type="project" value="InterPro"/>
</dbReference>
<feature type="domain" description="MADS-box" evidence="6">
    <location>
        <begin position="34"/>
        <end position="89"/>
    </location>
</feature>
<dbReference type="EMBL" id="LR746266">
    <property type="protein sequence ID" value="CAA7393273.1"/>
    <property type="molecule type" value="Genomic_DNA"/>
</dbReference>
<protein>
    <recommendedName>
        <fullName evidence="6">MADS-box domain-containing protein</fullName>
    </recommendedName>
</protein>
<keyword evidence="5" id="KW-0539">Nucleus</keyword>
<evidence type="ECO:0000256" key="3">
    <source>
        <dbReference type="ARBA" id="ARBA00023125"/>
    </source>
</evidence>
<keyword evidence="4" id="KW-0804">Transcription</keyword>
<dbReference type="Proteomes" id="UP000663760">
    <property type="component" value="Chromosome 3"/>
</dbReference>
<comment type="subcellular location">
    <subcellularLocation>
        <location evidence="1">Nucleus</location>
    </subcellularLocation>
</comment>
<dbReference type="SUPFAM" id="SSF55455">
    <property type="entry name" value="SRF-like"/>
    <property type="match status" value="1"/>
</dbReference>
<evidence type="ECO:0000259" key="6">
    <source>
        <dbReference type="PROSITE" id="PS50066"/>
    </source>
</evidence>
<dbReference type="InterPro" id="IPR002100">
    <property type="entry name" value="TF_MADSbox"/>
</dbReference>
<name>A0A7I8K6V2_SPIIN</name>
<keyword evidence="8" id="KW-1185">Reference proteome</keyword>
<reference evidence="7" key="1">
    <citation type="submission" date="2020-02" db="EMBL/GenBank/DDBJ databases">
        <authorList>
            <person name="Scholz U."/>
            <person name="Mascher M."/>
            <person name="Fiebig A."/>
        </authorList>
    </citation>
    <scope>NUCLEOTIDE SEQUENCE</scope>
</reference>
<proteinExistence type="predicted"/>